<proteinExistence type="predicted"/>
<sequence length="132" mass="14479">MAEILHNPLTSYRCDVVTWRLFEEKSKRSGTTLEGVKHSSSLAINGRSDSRSSALPESPLLSHNETSLWDHLGRTITKIIYSSYLFFLYRKVEGASTSAQPAQAMREAMGVPDPSNMPVCAPPGDTAHLSVS</sequence>
<accession>A0A8H4VU38</accession>
<dbReference type="AlphaFoldDB" id="A0A8H4VU38"/>
<keyword evidence="3" id="KW-1185">Reference proteome</keyword>
<reference evidence="2 3" key="1">
    <citation type="submission" date="2019-12" db="EMBL/GenBank/DDBJ databases">
        <authorList>
            <person name="Floudas D."/>
            <person name="Bentzer J."/>
            <person name="Ahren D."/>
            <person name="Johansson T."/>
            <person name="Persson P."/>
            <person name="Tunlid A."/>
        </authorList>
    </citation>
    <scope>NUCLEOTIDE SEQUENCE [LARGE SCALE GENOMIC DNA]</scope>
    <source>
        <strain evidence="2 3">CBS 102.39</strain>
    </source>
</reference>
<protein>
    <submittedName>
        <fullName evidence="2">Uncharacterized protein</fullName>
    </submittedName>
</protein>
<comment type="caution">
    <text evidence="2">The sequence shown here is derived from an EMBL/GenBank/DDBJ whole genome shotgun (WGS) entry which is preliminary data.</text>
</comment>
<gene>
    <name evidence="2" type="ORF">D9613_009029</name>
</gene>
<feature type="region of interest" description="Disordered" evidence="1">
    <location>
        <begin position="30"/>
        <end position="60"/>
    </location>
</feature>
<evidence type="ECO:0000313" key="3">
    <source>
        <dbReference type="Proteomes" id="UP000521872"/>
    </source>
</evidence>
<evidence type="ECO:0000256" key="1">
    <source>
        <dbReference type="SAM" id="MobiDB-lite"/>
    </source>
</evidence>
<feature type="compositionally biased region" description="Polar residues" evidence="1">
    <location>
        <begin position="51"/>
        <end position="60"/>
    </location>
</feature>
<dbReference type="EMBL" id="JAACJL010000002">
    <property type="protein sequence ID" value="KAF4622618.1"/>
    <property type="molecule type" value="Genomic_DNA"/>
</dbReference>
<name>A0A8H4VU38_9AGAR</name>
<organism evidence="2 3">
    <name type="scientific">Agrocybe pediades</name>
    <dbReference type="NCBI Taxonomy" id="84607"/>
    <lineage>
        <taxon>Eukaryota</taxon>
        <taxon>Fungi</taxon>
        <taxon>Dikarya</taxon>
        <taxon>Basidiomycota</taxon>
        <taxon>Agaricomycotina</taxon>
        <taxon>Agaricomycetes</taxon>
        <taxon>Agaricomycetidae</taxon>
        <taxon>Agaricales</taxon>
        <taxon>Agaricineae</taxon>
        <taxon>Strophariaceae</taxon>
        <taxon>Agrocybe</taxon>
    </lineage>
</organism>
<dbReference type="Proteomes" id="UP000521872">
    <property type="component" value="Unassembled WGS sequence"/>
</dbReference>
<evidence type="ECO:0000313" key="2">
    <source>
        <dbReference type="EMBL" id="KAF4622618.1"/>
    </source>
</evidence>